<dbReference type="HOGENOM" id="CLU_042857_1_0_1"/>
<evidence type="ECO:0000256" key="1">
    <source>
        <dbReference type="SAM" id="Coils"/>
    </source>
</evidence>
<dbReference type="Gramene" id="ERN00862">
    <property type="protein sequence ID" value="ERN00862"/>
    <property type="gene ID" value="AMTR_s00103p00110990"/>
</dbReference>
<dbReference type="PANTHER" id="PTHR35468">
    <property type="entry name" value="MYOSIN-LIKE PROTEIN"/>
    <property type="match status" value="1"/>
</dbReference>
<dbReference type="Proteomes" id="UP000017836">
    <property type="component" value="Unassembled WGS sequence"/>
</dbReference>
<evidence type="ECO:0000256" key="2">
    <source>
        <dbReference type="SAM" id="MobiDB-lite"/>
    </source>
</evidence>
<dbReference type="PANTHER" id="PTHR35468:SF1">
    <property type="entry name" value="MYOSIN-LIKE PROTEIN"/>
    <property type="match status" value="1"/>
</dbReference>
<accession>W1NTK2</accession>
<feature type="compositionally biased region" description="Basic residues" evidence="2">
    <location>
        <begin position="29"/>
        <end position="38"/>
    </location>
</feature>
<feature type="coiled-coil region" evidence="1">
    <location>
        <begin position="322"/>
        <end position="384"/>
    </location>
</feature>
<name>W1NTK2_AMBTC</name>
<sequence>MSSASSLRRGTTAKLKWHPPAPPTPRILHLPRRTRKPRPSPPSSNKTSKPHHHNIGPKCRGKLETLFDQERAFSRTVPVVLLQPEQQCRERVDGCREREEDSWIFQAELLRAECNLLRMERRVAEEKWLRRRSDMVEAMRSVVHTLNLERKKLCKNPNLQIVLHQQVRVLQDQIEEMQRDSEEKEAEGHGNFDRRTSFLRRKIAGFRPSNAGEDEGFREIREIAEQSLSITHCCTSADNSVSDPCNRISDIMVLREKLETLWTGMTESRRAIQSNNKGVRMEKKECSNRCKSMVRKVLEHVQAEAEQWCEVQEVLDHVRLETEELQRSRDFWEDRALEANEKVETLQIAMHEWRHRARSSEKKLSELRKQFSRLQQEMDEKNSIGSLNQTLTVKTERTKIIRPNNDPLELEKENESSITDKRVLVCRLRKEKKGKGTNRSPLKEIGNSSPLFKPRGAVFPINF</sequence>
<evidence type="ECO:0000313" key="3">
    <source>
        <dbReference type="EMBL" id="ERN00862.1"/>
    </source>
</evidence>
<organism evidence="3 4">
    <name type="scientific">Amborella trichopoda</name>
    <dbReference type="NCBI Taxonomy" id="13333"/>
    <lineage>
        <taxon>Eukaryota</taxon>
        <taxon>Viridiplantae</taxon>
        <taxon>Streptophyta</taxon>
        <taxon>Embryophyta</taxon>
        <taxon>Tracheophyta</taxon>
        <taxon>Spermatophyta</taxon>
        <taxon>Magnoliopsida</taxon>
        <taxon>Amborellales</taxon>
        <taxon>Amborellaceae</taxon>
        <taxon>Amborella</taxon>
    </lineage>
</organism>
<reference evidence="4" key="1">
    <citation type="journal article" date="2013" name="Science">
        <title>The Amborella genome and the evolution of flowering plants.</title>
        <authorList>
            <consortium name="Amborella Genome Project"/>
        </authorList>
    </citation>
    <scope>NUCLEOTIDE SEQUENCE [LARGE SCALE GENOMIC DNA]</scope>
</reference>
<dbReference type="OMA" id="CHLKENH"/>
<dbReference type="EMBL" id="KI394805">
    <property type="protein sequence ID" value="ERN00862.1"/>
    <property type="molecule type" value="Genomic_DNA"/>
</dbReference>
<dbReference type="eggNOG" id="KOG1502">
    <property type="taxonomic scope" value="Eukaryota"/>
</dbReference>
<protein>
    <submittedName>
        <fullName evidence="3">Uncharacterized protein</fullName>
    </submittedName>
</protein>
<gene>
    <name evidence="3" type="ORF">AMTR_s00103p00110990</name>
</gene>
<dbReference type="OrthoDB" id="1921697at2759"/>
<evidence type="ECO:0000313" key="4">
    <source>
        <dbReference type="Proteomes" id="UP000017836"/>
    </source>
</evidence>
<proteinExistence type="predicted"/>
<dbReference type="AlphaFoldDB" id="W1NTK2"/>
<dbReference type="STRING" id="13333.W1NTK2"/>
<feature type="region of interest" description="Disordered" evidence="2">
    <location>
        <begin position="1"/>
        <end position="59"/>
    </location>
</feature>
<keyword evidence="1" id="KW-0175">Coiled coil</keyword>
<keyword evidence="4" id="KW-1185">Reference proteome</keyword>